<organism evidence="2 3">
    <name type="scientific">Ranitomeya imitator</name>
    <name type="common">mimic poison frog</name>
    <dbReference type="NCBI Taxonomy" id="111125"/>
    <lineage>
        <taxon>Eukaryota</taxon>
        <taxon>Metazoa</taxon>
        <taxon>Chordata</taxon>
        <taxon>Craniata</taxon>
        <taxon>Vertebrata</taxon>
        <taxon>Euteleostomi</taxon>
        <taxon>Amphibia</taxon>
        <taxon>Batrachia</taxon>
        <taxon>Anura</taxon>
        <taxon>Neobatrachia</taxon>
        <taxon>Hyloidea</taxon>
        <taxon>Dendrobatidae</taxon>
        <taxon>Dendrobatinae</taxon>
        <taxon>Ranitomeya</taxon>
    </lineage>
</organism>
<dbReference type="PANTHER" id="PTHR15011">
    <property type="entry name" value="APOLIPOPROTEIN F"/>
    <property type="match status" value="1"/>
</dbReference>
<reference evidence="2" key="1">
    <citation type="submission" date="2023-07" db="EMBL/GenBank/DDBJ databases">
        <authorList>
            <person name="Stuckert A."/>
        </authorList>
    </citation>
    <scope>NUCLEOTIDE SEQUENCE</scope>
</reference>
<proteinExistence type="predicted"/>
<evidence type="ECO:0000313" key="3">
    <source>
        <dbReference type="Proteomes" id="UP001176940"/>
    </source>
</evidence>
<feature type="chain" id="PRO_5046458418" evidence="1">
    <location>
        <begin position="20"/>
        <end position="340"/>
    </location>
</feature>
<protein>
    <submittedName>
        <fullName evidence="2">Uncharacterized protein</fullName>
    </submittedName>
</protein>
<feature type="signal peptide" evidence="1">
    <location>
        <begin position="1"/>
        <end position="19"/>
    </location>
</feature>
<comment type="caution">
    <text evidence="2">The sequence shown here is derived from an EMBL/GenBank/DDBJ whole genome shotgun (WGS) entry which is preliminary data.</text>
</comment>
<name>A0ABN9LGI0_9NEOB</name>
<dbReference type="InterPro" id="IPR026114">
    <property type="entry name" value="APOF"/>
</dbReference>
<dbReference type="PANTHER" id="PTHR15011:SF3">
    <property type="entry name" value="APOLIPOPROTEIN F"/>
    <property type="match status" value="1"/>
</dbReference>
<gene>
    <name evidence="2" type="ORF">RIMI_LOCUS7634925</name>
</gene>
<evidence type="ECO:0000313" key="2">
    <source>
        <dbReference type="EMBL" id="CAJ0938589.1"/>
    </source>
</evidence>
<dbReference type="Pfam" id="PF15148">
    <property type="entry name" value="Apolipo_F"/>
    <property type="match status" value="1"/>
</dbReference>
<accession>A0ABN9LGI0</accession>
<keyword evidence="3" id="KW-1185">Reference proteome</keyword>
<dbReference type="Proteomes" id="UP001176940">
    <property type="component" value="Unassembled WGS sequence"/>
</dbReference>
<keyword evidence="1" id="KW-0732">Signal</keyword>
<sequence>MNLLLRWIIFALLLLYVTGKPYNIDGLSQYGNGVNKTVEGSLQADSAKGNQTCGQLLKDSKEFLRLVQPSSSWLLKPAMALGLLQIKCLTRQDHFWGDLIKDEAANKVFNIMAEQINSSIYETTTNSHNRTQNIQKLALLRFNLESLNINTLTSSNRQHCSSIQQEEHNLVLKGSILGVHSSLQHAKNHCDRLGHVCAGISSDTFHLFQCVARNGGYIIPHNGSKLWLQHCTGEHIRRRSTDPECHSESELHIHNVMQWIPVVSGYYNTGSAIYYATQGCTVYAEDRAIEASIDLGYDTLIAATGGISGAIGTGVGIATKPAIKAGVKSAINYLRGMWSD</sequence>
<evidence type="ECO:0000256" key="1">
    <source>
        <dbReference type="SAM" id="SignalP"/>
    </source>
</evidence>
<dbReference type="EMBL" id="CAUEEQ010014583">
    <property type="protein sequence ID" value="CAJ0938589.1"/>
    <property type="molecule type" value="Genomic_DNA"/>
</dbReference>